<dbReference type="Proteomes" id="UP000277811">
    <property type="component" value="Unassembled WGS sequence"/>
</dbReference>
<evidence type="ECO:0000313" key="2">
    <source>
        <dbReference type="Proteomes" id="UP000277811"/>
    </source>
</evidence>
<evidence type="ECO:0000313" key="1">
    <source>
        <dbReference type="EMBL" id="VBB06154.1"/>
    </source>
</evidence>
<evidence type="ECO:0008006" key="3">
    <source>
        <dbReference type="Google" id="ProtNLM"/>
    </source>
</evidence>
<dbReference type="AlphaFoldDB" id="A0A498R414"/>
<organism evidence="1 2">
    <name type="scientific">Lucifera butyrica</name>
    <dbReference type="NCBI Taxonomy" id="1351585"/>
    <lineage>
        <taxon>Bacteria</taxon>
        <taxon>Bacillati</taxon>
        <taxon>Bacillota</taxon>
        <taxon>Negativicutes</taxon>
        <taxon>Veillonellales</taxon>
        <taxon>Veillonellaceae</taxon>
        <taxon>Lucifera</taxon>
    </lineage>
</organism>
<protein>
    <recommendedName>
        <fullName evidence="3">DUF1795 domain-containing protein</fullName>
    </recommendedName>
</protein>
<proteinExistence type="predicted"/>
<gene>
    <name evidence="1" type="ORF">LUCI_1369</name>
</gene>
<reference evidence="1 2" key="1">
    <citation type="submission" date="2018-06" db="EMBL/GenBank/DDBJ databases">
        <authorList>
            <person name="Strepis N."/>
        </authorList>
    </citation>
    <scope>NUCLEOTIDE SEQUENCE [LARGE SCALE GENOMIC DNA]</scope>
    <source>
        <strain evidence="1">LUCI</strain>
    </source>
</reference>
<dbReference type="RefSeq" id="WP_122627106.1">
    <property type="nucleotide sequence ID" value="NZ_UPPP01000061.1"/>
</dbReference>
<sequence length="211" mass="24237">MSLKYMDEEIIKLMVEQEEREELAAREAAVRAETTSQTIYDGQVTVLGETIQFAPRDLLAGTIRMVLPEEWQDMPMELVKTKYPYESRPQVILTDYTTTVNLTIKPLAQRLRNEQVADFAAALKLLTGKSMKASFLEEGFIENRENRLPVAWYDFILPAADEEIYNLMGCIVLDGQAVLITFNCLAKEQARWKPVALEMMGTLQFVYQEQR</sequence>
<keyword evidence="2" id="KW-1185">Reference proteome</keyword>
<name>A0A498R414_9FIRM</name>
<accession>A0A498R414</accession>
<dbReference type="OrthoDB" id="249246at2"/>
<dbReference type="EMBL" id="UPPP01000061">
    <property type="protein sequence ID" value="VBB06154.1"/>
    <property type="molecule type" value="Genomic_DNA"/>
</dbReference>